<evidence type="ECO:0000313" key="2">
    <source>
        <dbReference type="Proteomes" id="UP000037151"/>
    </source>
</evidence>
<gene>
    <name evidence="1" type="ORF">IQ63_33470</name>
</gene>
<dbReference type="Proteomes" id="UP000037151">
    <property type="component" value="Unassembled WGS sequence"/>
</dbReference>
<sequence>MGDAPAENVVEAFVRDIEGYAKFGIETVMLGPHTGEQAAWIEQFAATAVRRAAELG</sequence>
<dbReference type="RefSeq" id="WP_050373943.1">
    <property type="nucleotide sequence ID" value="NZ_KQ257831.1"/>
</dbReference>
<evidence type="ECO:0000313" key="1">
    <source>
        <dbReference type="EMBL" id="KND28380.1"/>
    </source>
</evidence>
<dbReference type="AlphaFoldDB" id="A0A0L0JSG0"/>
<comment type="caution">
    <text evidence="1">The sequence shown here is derived from an EMBL/GenBank/DDBJ whole genome shotgun (WGS) entry which is preliminary data.</text>
</comment>
<dbReference type="PATRIC" id="fig|42234.21.peg.6896"/>
<proteinExistence type="predicted"/>
<reference evidence="2" key="1">
    <citation type="submission" date="2014-07" db="EMBL/GenBank/DDBJ databases">
        <title>Genome sequencing of plant-pathogenic Streptomyces species.</title>
        <authorList>
            <person name="Harrison J."/>
            <person name="Sapp M."/>
            <person name="Thwaites R."/>
            <person name="Studholme D.J."/>
        </authorList>
    </citation>
    <scope>NUCLEOTIDE SEQUENCE [LARGE SCALE GENOMIC DNA]</scope>
    <source>
        <strain evidence="2">NCPPB 4445</strain>
    </source>
</reference>
<name>A0A0L0JSG0_9ACTN</name>
<protein>
    <submittedName>
        <fullName evidence="1">Luciferase</fullName>
    </submittedName>
</protein>
<dbReference type="OrthoDB" id="4029802at2"/>
<accession>A0A0L0JSG0</accession>
<dbReference type="EMBL" id="JPPY01000189">
    <property type="protein sequence ID" value="KND28380.1"/>
    <property type="molecule type" value="Genomic_DNA"/>
</dbReference>
<organism evidence="1 2">
    <name type="scientific">Streptomyces acidiscabies</name>
    <dbReference type="NCBI Taxonomy" id="42234"/>
    <lineage>
        <taxon>Bacteria</taxon>
        <taxon>Bacillati</taxon>
        <taxon>Actinomycetota</taxon>
        <taxon>Actinomycetes</taxon>
        <taxon>Kitasatosporales</taxon>
        <taxon>Streptomycetaceae</taxon>
        <taxon>Streptomyces</taxon>
    </lineage>
</organism>